<evidence type="ECO:0000256" key="5">
    <source>
        <dbReference type="SAM" id="MobiDB-lite"/>
    </source>
</evidence>
<gene>
    <name evidence="7" type="ORF">MACJ_002669</name>
</gene>
<organism evidence="7 8">
    <name type="scientific">Theileria orientalis</name>
    <dbReference type="NCBI Taxonomy" id="68886"/>
    <lineage>
        <taxon>Eukaryota</taxon>
        <taxon>Sar</taxon>
        <taxon>Alveolata</taxon>
        <taxon>Apicomplexa</taxon>
        <taxon>Aconoidasida</taxon>
        <taxon>Piroplasmida</taxon>
        <taxon>Theileriidae</taxon>
        <taxon>Theileria</taxon>
    </lineage>
</organism>
<dbReference type="PANTHER" id="PTHR22780">
    <property type="entry name" value="ADAPTIN, ALPHA/GAMMA/EPSILON"/>
    <property type="match status" value="1"/>
</dbReference>
<dbReference type="GO" id="GO:0030117">
    <property type="term" value="C:membrane coat"/>
    <property type="evidence" value="ECO:0007669"/>
    <property type="project" value="InterPro"/>
</dbReference>
<evidence type="ECO:0000313" key="8">
    <source>
        <dbReference type="Proteomes" id="UP000244803"/>
    </source>
</evidence>
<dbReference type="Pfam" id="PF01602">
    <property type="entry name" value="Adaptin_N"/>
    <property type="match status" value="1"/>
</dbReference>
<feature type="region of interest" description="Disordered" evidence="5">
    <location>
        <begin position="879"/>
        <end position="913"/>
    </location>
</feature>
<dbReference type="Gene3D" id="1.25.10.10">
    <property type="entry name" value="Leucine-rich Repeat Variant"/>
    <property type="match status" value="1"/>
</dbReference>
<evidence type="ECO:0000256" key="3">
    <source>
        <dbReference type="ARBA" id="ARBA00022927"/>
    </source>
</evidence>
<dbReference type="InterPro" id="IPR050840">
    <property type="entry name" value="Adaptor_Complx_Large_Subunit"/>
</dbReference>
<dbReference type="GO" id="GO:0006886">
    <property type="term" value="P:intracellular protein transport"/>
    <property type="evidence" value="ECO:0007669"/>
    <property type="project" value="InterPro"/>
</dbReference>
<evidence type="ECO:0000259" key="6">
    <source>
        <dbReference type="Pfam" id="PF01602"/>
    </source>
</evidence>
<evidence type="ECO:0000313" key="7">
    <source>
        <dbReference type="EMBL" id="UKJ89418.2"/>
    </source>
</evidence>
<dbReference type="InterPro" id="IPR011989">
    <property type="entry name" value="ARM-like"/>
</dbReference>
<dbReference type="SUPFAM" id="SSF48371">
    <property type="entry name" value="ARM repeat"/>
    <property type="match status" value="1"/>
</dbReference>
<comment type="subcellular location">
    <subcellularLocation>
        <location evidence="1">Endomembrane system</location>
    </subcellularLocation>
</comment>
<dbReference type="InterPro" id="IPR002553">
    <property type="entry name" value="Clathrin/coatomer_adapt-like_N"/>
</dbReference>
<keyword evidence="4" id="KW-0472">Membrane</keyword>
<evidence type="ECO:0000256" key="2">
    <source>
        <dbReference type="ARBA" id="ARBA00022448"/>
    </source>
</evidence>
<protein>
    <recommendedName>
        <fullName evidence="6">Clathrin/coatomer adaptor adaptin-like N-terminal domain-containing protein</fullName>
    </recommendedName>
</protein>
<dbReference type="GO" id="GO:0012505">
    <property type="term" value="C:endomembrane system"/>
    <property type="evidence" value="ECO:0007669"/>
    <property type="project" value="UniProtKB-SubCell"/>
</dbReference>
<dbReference type="GO" id="GO:0016192">
    <property type="term" value="P:vesicle-mediated transport"/>
    <property type="evidence" value="ECO:0007669"/>
    <property type="project" value="InterPro"/>
</dbReference>
<keyword evidence="2" id="KW-0813">Transport</keyword>
<proteinExistence type="predicted"/>
<reference evidence="7" key="1">
    <citation type="submission" date="2022-07" db="EMBL/GenBank/DDBJ databases">
        <title>Evaluation of T. orientalis genome assembly methods using nanopore sequencing and analysis of variation between genomes.</title>
        <authorList>
            <person name="Yam J."/>
            <person name="Micallef M.L."/>
            <person name="Liu M."/>
            <person name="Djordjevic S.P."/>
            <person name="Bogema D.R."/>
            <person name="Jenkins C."/>
        </authorList>
    </citation>
    <scope>NUCLEOTIDE SEQUENCE</scope>
    <source>
        <strain evidence="7">Fish Creek</strain>
    </source>
</reference>
<dbReference type="Proteomes" id="UP000244803">
    <property type="component" value="Chromosome 4"/>
</dbReference>
<feature type="domain" description="Clathrin/coatomer adaptor adaptin-like N-terminal" evidence="6">
    <location>
        <begin position="44"/>
        <end position="487"/>
    </location>
</feature>
<dbReference type="EMBL" id="CP056067">
    <property type="protein sequence ID" value="UKJ89418.2"/>
    <property type="molecule type" value="Genomic_DNA"/>
</dbReference>
<sequence length="953" mass="105786">MLNLGIPHVSREFHRFTQSISDSKSKQEEERLISREISLLKLNFQNKNVSKNQLKDYLLRCLYIEMLGFNTKFAYIHAINMAQDKQLVYKSTGYLCCMMMLESKSDLLLLLINTIQKDLQSPNFMDRLTVLNSLCYLINEEMLPIVLPLVNDCLNHENALIRKKTIVLMTRMYELYPEYLTEYARPAIEKGLCDVDPSVMNVTLNLLQLHISLSEASSVADTDKNCSKSSGSPNYINHLTIANVLVNIWKQILDNKLSRDYNYHRIHGPFIQLNILKLMTRLNKDGKAIPNIAGKDSGREDGGGEDGPGSASVSSYTKDVYSTLYKFVQSIEKSSRGIANALVYQFIQLLATIELDAVLTNISSQLVTRSVDISILSYLPSHQPLTRMLSGMCNEQYVAIASASILIEKGVNLSFDDQVKIISLLQEDDLTIQKVIIKLLYKLINKNNYQVVVTQLVDYIRRDYIIDREEIIRRIIGYCTLYAPTTSGADETTNGDGAEPDMSIANVILEIIEILSTSTTSKSTTTIATKSGDILLSGIIKFITRHHNQTLNFYMLNKCYQMYNNNDSSELLIKLMIWLVKYILLIDANTEANESNSGKLYGDIVKKLLSKSTKYDSLLLYWILNNYRQILILANSSAISASNCDNCDASVAKAKSGNVLDDNLEEVFSNLGNKYVDLVKQILVEIANIQQNTLPMRLNSKEYDTSLSFLKDYVESSISKGCKPYDRNSVMDKYKQTVECTIDEEMNEGKLIYKPYMLMPTSSIEIGASAPVAYLPGSIPEMAPGMVLGAPGMPPGSVPMDSTDTGNVLSTMGSTSGMGVESRVVMDGGLTDGRVVVDKKTRSWGPRGYNPSVPATTSTVYTTAKSGMGSIGTSTGTGGVVGASNTTHSNADTADKGAQSADQPAGPRSVDRANNFNIDNVILNKLESNKWSAKSIERQKNEELAKQLFQSNG</sequence>
<evidence type="ECO:0000256" key="4">
    <source>
        <dbReference type="ARBA" id="ARBA00023136"/>
    </source>
</evidence>
<keyword evidence="3" id="KW-0653">Protein transport</keyword>
<feature type="region of interest" description="Disordered" evidence="5">
    <location>
        <begin position="290"/>
        <end position="312"/>
    </location>
</feature>
<dbReference type="AlphaFoldDB" id="A0A976M6D9"/>
<accession>A0A976M6D9</accession>
<evidence type="ECO:0000256" key="1">
    <source>
        <dbReference type="ARBA" id="ARBA00004308"/>
    </source>
</evidence>
<dbReference type="OrthoDB" id="364976at2759"/>
<name>A0A976M6D9_THEOR</name>
<dbReference type="InterPro" id="IPR016024">
    <property type="entry name" value="ARM-type_fold"/>
</dbReference>